<dbReference type="InterPro" id="IPR016130">
    <property type="entry name" value="Tyr_Pase_AS"/>
</dbReference>
<dbReference type="InterPro" id="IPR020422">
    <property type="entry name" value="TYR_PHOSPHATASE_DUAL_dom"/>
</dbReference>
<keyword evidence="2" id="KW-0378">Hydrolase</keyword>
<evidence type="ECO:0000256" key="1">
    <source>
        <dbReference type="ARBA" id="ARBA00008601"/>
    </source>
</evidence>
<dbReference type="GO" id="GO:0004725">
    <property type="term" value="F:protein tyrosine phosphatase activity"/>
    <property type="evidence" value="ECO:0007669"/>
    <property type="project" value="TreeGrafter"/>
</dbReference>
<proteinExistence type="inferred from homology"/>
<evidence type="ECO:0000259" key="6">
    <source>
        <dbReference type="PROSITE" id="PS50054"/>
    </source>
</evidence>
<sequence length="201" mass="23583">MPPARFWEFAHLSDDFKKMGWVDQVPRAGKLYIGGLHALYQKPDLFEKAKITHILSVLDFDIYEAGAFKEYKHYMLRVDDDPNEELLKHFKETCSFIDEALRNGGGVFVHCAMGKSRSATCVCAYLMQRFDMTPEDALAQVCEGRPVCSPNPGFMEQLRVWREMLKARDGERAEEIYQKWSKERFRGDWWTWDKRGRETKL</sequence>
<dbReference type="GO" id="GO:0004722">
    <property type="term" value="F:protein serine/threonine phosphatase activity"/>
    <property type="evidence" value="ECO:0007669"/>
    <property type="project" value="UniProtKB-EC"/>
</dbReference>
<comment type="caution">
    <text evidence="8">The sequence shown here is derived from an EMBL/GenBank/DDBJ whole genome shotgun (WGS) entry which is preliminary data.</text>
</comment>
<comment type="catalytic activity">
    <reaction evidence="5">
        <text>O-phospho-L-threonyl-[protein] + H2O = L-threonyl-[protein] + phosphate</text>
        <dbReference type="Rhea" id="RHEA:47004"/>
        <dbReference type="Rhea" id="RHEA-COMP:11060"/>
        <dbReference type="Rhea" id="RHEA-COMP:11605"/>
        <dbReference type="ChEBI" id="CHEBI:15377"/>
        <dbReference type="ChEBI" id="CHEBI:30013"/>
        <dbReference type="ChEBI" id="CHEBI:43474"/>
        <dbReference type="ChEBI" id="CHEBI:61977"/>
        <dbReference type="EC" id="3.1.3.16"/>
    </reaction>
</comment>
<gene>
    <name evidence="8" type="ORF">LTR78_000675</name>
</gene>
<evidence type="ECO:0000256" key="3">
    <source>
        <dbReference type="ARBA" id="ARBA00022912"/>
    </source>
</evidence>
<dbReference type="Gene3D" id="3.90.190.10">
    <property type="entry name" value="Protein tyrosine phosphatase superfamily"/>
    <property type="match status" value="1"/>
</dbReference>
<name>A0AAE1C6T6_9PEZI</name>
<keyword evidence="3" id="KW-0904">Protein phosphatase</keyword>
<organism evidence="8 9">
    <name type="scientific">Recurvomyces mirabilis</name>
    <dbReference type="NCBI Taxonomy" id="574656"/>
    <lineage>
        <taxon>Eukaryota</taxon>
        <taxon>Fungi</taxon>
        <taxon>Dikarya</taxon>
        <taxon>Ascomycota</taxon>
        <taxon>Pezizomycotina</taxon>
        <taxon>Dothideomycetes</taxon>
        <taxon>Dothideomycetidae</taxon>
        <taxon>Mycosphaerellales</taxon>
        <taxon>Teratosphaeriaceae</taxon>
        <taxon>Recurvomyces</taxon>
    </lineage>
</organism>
<dbReference type="AlphaFoldDB" id="A0AAE1C6T6"/>
<feature type="domain" description="Tyrosine-protein phosphatase" evidence="6">
    <location>
        <begin position="23"/>
        <end position="167"/>
    </location>
</feature>
<keyword evidence="9" id="KW-1185">Reference proteome</keyword>
<dbReference type="Pfam" id="PF00782">
    <property type="entry name" value="DSPc"/>
    <property type="match status" value="1"/>
</dbReference>
<feature type="domain" description="Tyrosine specific protein phosphatases" evidence="7">
    <location>
        <begin position="88"/>
        <end position="146"/>
    </location>
</feature>
<evidence type="ECO:0000313" key="8">
    <source>
        <dbReference type="EMBL" id="KAK3680297.1"/>
    </source>
</evidence>
<dbReference type="PROSITE" id="PS00383">
    <property type="entry name" value="TYR_PHOSPHATASE_1"/>
    <property type="match status" value="1"/>
</dbReference>
<dbReference type="GO" id="GO:0005829">
    <property type="term" value="C:cytosol"/>
    <property type="evidence" value="ECO:0007669"/>
    <property type="project" value="TreeGrafter"/>
</dbReference>
<dbReference type="GO" id="GO:0007165">
    <property type="term" value="P:signal transduction"/>
    <property type="evidence" value="ECO:0007669"/>
    <property type="project" value="TreeGrafter"/>
</dbReference>
<dbReference type="PROSITE" id="PS50056">
    <property type="entry name" value="TYR_PHOSPHATASE_2"/>
    <property type="match status" value="1"/>
</dbReference>
<dbReference type="SMART" id="SM00195">
    <property type="entry name" value="DSPc"/>
    <property type="match status" value="1"/>
</dbReference>
<evidence type="ECO:0000256" key="5">
    <source>
        <dbReference type="ARBA" id="ARBA00048336"/>
    </source>
</evidence>
<dbReference type="InterPro" id="IPR029021">
    <property type="entry name" value="Prot-tyrosine_phosphatase-like"/>
</dbReference>
<dbReference type="Proteomes" id="UP001274830">
    <property type="component" value="Unassembled WGS sequence"/>
</dbReference>
<dbReference type="SUPFAM" id="SSF52799">
    <property type="entry name" value="(Phosphotyrosine protein) phosphatases II"/>
    <property type="match status" value="1"/>
</dbReference>
<evidence type="ECO:0008006" key="10">
    <source>
        <dbReference type="Google" id="ProtNLM"/>
    </source>
</evidence>
<dbReference type="PANTHER" id="PTHR45948:SF2">
    <property type="entry name" value="DUAL SPECIFICITY PROTEIN PHOSPHATASE"/>
    <property type="match status" value="1"/>
</dbReference>
<protein>
    <recommendedName>
        <fullName evidence="10">Protein-tyrosine-phosphatase</fullName>
    </recommendedName>
</protein>
<comment type="similarity">
    <text evidence="1">Belongs to the protein-tyrosine phosphatase family. Non-receptor class dual specificity subfamily.</text>
</comment>
<evidence type="ECO:0000256" key="2">
    <source>
        <dbReference type="ARBA" id="ARBA00022801"/>
    </source>
</evidence>
<reference evidence="8" key="1">
    <citation type="submission" date="2023-07" db="EMBL/GenBank/DDBJ databases">
        <title>Black Yeasts Isolated from many extreme environments.</title>
        <authorList>
            <person name="Coleine C."/>
            <person name="Stajich J.E."/>
            <person name="Selbmann L."/>
        </authorList>
    </citation>
    <scope>NUCLEOTIDE SEQUENCE</scope>
    <source>
        <strain evidence="8">CCFEE 5485</strain>
    </source>
</reference>
<dbReference type="PANTHER" id="PTHR45948">
    <property type="entry name" value="DUAL SPECIFICITY PROTEIN PHOSPHATASE DDB_G0269404-RELATED"/>
    <property type="match status" value="1"/>
</dbReference>
<evidence type="ECO:0000256" key="4">
    <source>
        <dbReference type="ARBA" id="ARBA00047761"/>
    </source>
</evidence>
<comment type="catalytic activity">
    <reaction evidence="4">
        <text>O-phospho-L-seryl-[protein] + H2O = L-seryl-[protein] + phosphate</text>
        <dbReference type="Rhea" id="RHEA:20629"/>
        <dbReference type="Rhea" id="RHEA-COMP:9863"/>
        <dbReference type="Rhea" id="RHEA-COMP:11604"/>
        <dbReference type="ChEBI" id="CHEBI:15377"/>
        <dbReference type="ChEBI" id="CHEBI:29999"/>
        <dbReference type="ChEBI" id="CHEBI:43474"/>
        <dbReference type="ChEBI" id="CHEBI:83421"/>
        <dbReference type="EC" id="3.1.3.16"/>
    </reaction>
</comment>
<evidence type="ECO:0000259" key="7">
    <source>
        <dbReference type="PROSITE" id="PS50056"/>
    </source>
</evidence>
<evidence type="ECO:0000313" key="9">
    <source>
        <dbReference type="Proteomes" id="UP001274830"/>
    </source>
</evidence>
<dbReference type="PROSITE" id="PS50054">
    <property type="entry name" value="TYR_PHOSPHATASE_DUAL"/>
    <property type="match status" value="1"/>
</dbReference>
<dbReference type="InterPro" id="IPR000340">
    <property type="entry name" value="Dual-sp_phosphatase_cat-dom"/>
</dbReference>
<dbReference type="EMBL" id="JAUTXT010000001">
    <property type="protein sequence ID" value="KAK3680297.1"/>
    <property type="molecule type" value="Genomic_DNA"/>
</dbReference>
<accession>A0AAE1C6T6</accession>
<dbReference type="InterPro" id="IPR000387">
    <property type="entry name" value="Tyr_Pase_dom"/>
</dbReference>